<protein>
    <submittedName>
        <fullName evidence="1">Uncharacterized protein</fullName>
    </submittedName>
</protein>
<dbReference type="EMBL" id="JBHUDK010000018">
    <property type="protein sequence ID" value="MFD1600827.1"/>
    <property type="molecule type" value="Genomic_DNA"/>
</dbReference>
<gene>
    <name evidence="1" type="ORF">ACFSBX_17990</name>
</gene>
<dbReference type="RefSeq" id="WP_256422934.1">
    <property type="nucleotide sequence ID" value="NZ_JANHDI010000016.1"/>
</dbReference>
<evidence type="ECO:0000313" key="2">
    <source>
        <dbReference type="Proteomes" id="UP001597085"/>
    </source>
</evidence>
<reference evidence="1 2" key="1">
    <citation type="journal article" date="2019" name="Int. J. Syst. Evol. Microbiol.">
        <title>The Global Catalogue of Microorganisms (GCM) 10K type strain sequencing project: providing services to taxonomists for standard genome sequencing and annotation.</title>
        <authorList>
            <consortium name="The Broad Institute Genomics Platform"/>
            <consortium name="The Broad Institute Genome Sequencing Center for Infectious Disease"/>
            <person name="Wu L."/>
            <person name="Ma J."/>
        </authorList>
    </citation>
    <scope>NUCLEOTIDE SEQUENCE [LARGE SCALE GENOMIC DNA]</scope>
    <source>
        <strain evidence="1 2">CGMCC 1.12121</strain>
    </source>
</reference>
<name>A0ABD6CT86_9EURY</name>
<dbReference type="AlphaFoldDB" id="A0ABD6CT86"/>
<keyword evidence="2" id="KW-1185">Reference proteome</keyword>
<evidence type="ECO:0000313" key="1">
    <source>
        <dbReference type="EMBL" id="MFD1600827.1"/>
    </source>
</evidence>
<proteinExistence type="predicted"/>
<sequence length="46" mass="5318">MPEYTLSTGVELELWVVDEMGQLCDGTDIVDAHKRIEFEFITRSSR</sequence>
<comment type="caution">
    <text evidence="1">The sequence shown here is derived from an EMBL/GenBank/DDBJ whole genome shotgun (WGS) entry which is preliminary data.</text>
</comment>
<accession>A0ABD6CT86</accession>
<organism evidence="1 2">
    <name type="scientific">Halobellus rarus</name>
    <dbReference type="NCBI Taxonomy" id="1126237"/>
    <lineage>
        <taxon>Archaea</taxon>
        <taxon>Methanobacteriati</taxon>
        <taxon>Methanobacteriota</taxon>
        <taxon>Stenosarchaea group</taxon>
        <taxon>Halobacteria</taxon>
        <taxon>Halobacteriales</taxon>
        <taxon>Haloferacaceae</taxon>
        <taxon>Halobellus</taxon>
    </lineage>
</organism>
<dbReference type="Proteomes" id="UP001597085">
    <property type="component" value="Unassembled WGS sequence"/>
</dbReference>